<dbReference type="SUPFAM" id="SSF51126">
    <property type="entry name" value="Pectin lyase-like"/>
    <property type="match status" value="1"/>
</dbReference>
<feature type="chain" id="PRO_5043516626" evidence="1">
    <location>
        <begin position="20"/>
        <end position="544"/>
    </location>
</feature>
<dbReference type="Proteomes" id="UP001314205">
    <property type="component" value="Unassembled WGS sequence"/>
</dbReference>
<gene>
    <name evidence="2" type="ORF">PARMNEM_LOCUS5097</name>
</gene>
<dbReference type="InterPro" id="IPR011050">
    <property type="entry name" value="Pectin_lyase_fold/virulence"/>
</dbReference>
<evidence type="ECO:0000313" key="2">
    <source>
        <dbReference type="EMBL" id="CAK1583743.1"/>
    </source>
</evidence>
<proteinExistence type="predicted"/>
<feature type="signal peptide" evidence="1">
    <location>
        <begin position="1"/>
        <end position="19"/>
    </location>
</feature>
<keyword evidence="1" id="KW-0732">Signal</keyword>
<protein>
    <submittedName>
        <fullName evidence="2">Uncharacterized protein</fullName>
    </submittedName>
</protein>
<comment type="caution">
    <text evidence="2">The sequence shown here is derived from an EMBL/GenBank/DDBJ whole genome shotgun (WGS) entry which is preliminary data.</text>
</comment>
<evidence type="ECO:0000256" key="1">
    <source>
        <dbReference type="SAM" id="SignalP"/>
    </source>
</evidence>
<evidence type="ECO:0000313" key="3">
    <source>
        <dbReference type="Proteomes" id="UP001314205"/>
    </source>
</evidence>
<name>A0AAV1KM24_9NEOP</name>
<dbReference type="EMBL" id="CAVLGL010000057">
    <property type="protein sequence ID" value="CAK1583743.1"/>
    <property type="molecule type" value="Genomic_DNA"/>
</dbReference>
<reference evidence="2 3" key="1">
    <citation type="submission" date="2023-11" db="EMBL/GenBank/DDBJ databases">
        <authorList>
            <person name="Hedman E."/>
            <person name="Englund M."/>
            <person name="Stromberg M."/>
            <person name="Nyberg Akerstrom W."/>
            <person name="Nylinder S."/>
            <person name="Jareborg N."/>
            <person name="Kallberg Y."/>
            <person name="Kronander E."/>
        </authorList>
    </citation>
    <scope>NUCLEOTIDE SEQUENCE [LARGE SCALE GENOMIC DNA]</scope>
</reference>
<sequence length="544" mass="62358">MVYREFLLVIVVLFQSAVAVRINFTSCQQTEWNCNNNIPSNIVYNCSSIKSNDFVIYLKDYYTEHLVSLTVQNCKNLRVVIDCPNLQRPSRLQHFKVKNCDKLEFITFATNSLVQVPPEVTIENVKEITQLPKKIFKSPNTYTESKCLGAAAPRKFRITNSNIKSIHTKAIYNVTGVKSIEFDNVTISNIQTQAIEAIFGNDNSVFMMNNCTIDYLESKSITVSSRSAIFSNNIFNDIVANSINVTSEFLNINHNNFKEIRANGLVFNSVKTDFTDNYIKMLRSNAFINVKCLRKRTNKKHFKFIRNRIENVEPYSLNFDYHSCRSIGSLVTYQENKLDCKCRNIAFLTSSLKNELYSLILNISNNNTCIYAPCILPVDIVKLLLDSAMCQINLDTQVMCLLYNDRHTTNNDIIIDEDVTEPAPTFYLIRQANSLKGDVSAAMTAIDKEDLLKDSHLNMTNRTTIKVVFDSSRDFVETLRNTNKSHIKPELPKPPPREESVNHCTGAHCRNTVAYDRQKALEFYKYVYAQLRPPKQSDTKQKKI</sequence>
<dbReference type="AlphaFoldDB" id="A0AAV1KM24"/>
<accession>A0AAV1KM24</accession>
<organism evidence="2 3">
    <name type="scientific">Parnassius mnemosyne</name>
    <name type="common">clouded apollo</name>
    <dbReference type="NCBI Taxonomy" id="213953"/>
    <lineage>
        <taxon>Eukaryota</taxon>
        <taxon>Metazoa</taxon>
        <taxon>Ecdysozoa</taxon>
        <taxon>Arthropoda</taxon>
        <taxon>Hexapoda</taxon>
        <taxon>Insecta</taxon>
        <taxon>Pterygota</taxon>
        <taxon>Neoptera</taxon>
        <taxon>Endopterygota</taxon>
        <taxon>Lepidoptera</taxon>
        <taxon>Glossata</taxon>
        <taxon>Ditrysia</taxon>
        <taxon>Papilionoidea</taxon>
        <taxon>Papilionidae</taxon>
        <taxon>Parnassiinae</taxon>
        <taxon>Parnassini</taxon>
        <taxon>Parnassius</taxon>
        <taxon>Driopa</taxon>
    </lineage>
</organism>
<keyword evidence="3" id="KW-1185">Reference proteome</keyword>